<protein>
    <submittedName>
        <fullName evidence="1">DUF1045 domain-containing protein</fullName>
    </submittedName>
</protein>
<comment type="caution">
    <text evidence="1">The sequence shown here is derived from an EMBL/GenBank/DDBJ whole genome shotgun (WGS) entry which is preliminary data.</text>
</comment>
<evidence type="ECO:0000313" key="1">
    <source>
        <dbReference type="EMBL" id="MCG7505425.1"/>
    </source>
</evidence>
<proteinExistence type="predicted"/>
<dbReference type="Pfam" id="PF06299">
    <property type="entry name" value="DUF1045"/>
    <property type="match status" value="1"/>
</dbReference>
<sequence length="66" mass="7598">MTLTGHIDEPARTEIATKLHSIFDPLLDEDFQIDALTLFEQKAPNFNFVVAESFPLRSRYPTEQCQ</sequence>
<gene>
    <name evidence="1" type="ORF">L4923_10420</name>
</gene>
<keyword evidence="2" id="KW-1185">Reference proteome</keyword>
<organism evidence="1 2">
    <name type="scientific">Mesorhizobium retamae</name>
    <dbReference type="NCBI Taxonomy" id="2912854"/>
    <lineage>
        <taxon>Bacteria</taxon>
        <taxon>Pseudomonadati</taxon>
        <taxon>Pseudomonadota</taxon>
        <taxon>Alphaproteobacteria</taxon>
        <taxon>Hyphomicrobiales</taxon>
        <taxon>Phyllobacteriaceae</taxon>
        <taxon>Mesorhizobium</taxon>
    </lineage>
</organism>
<accession>A0ABS9QDF5</accession>
<name>A0ABS9QDF5_9HYPH</name>
<dbReference type="Proteomes" id="UP001201701">
    <property type="component" value="Unassembled WGS sequence"/>
</dbReference>
<dbReference type="InterPro" id="IPR009389">
    <property type="entry name" value="DUF1045"/>
</dbReference>
<evidence type="ECO:0000313" key="2">
    <source>
        <dbReference type="Proteomes" id="UP001201701"/>
    </source>
</evidence>
<reference evidence="1 2" key="1">
    <citation type="submission" date="2022-02" db="EMBL/GenBank/DDBJ databases">
        <title>Draft genome sequence of Mezorhizobium retamae strain IRAMC:0171 isolated from Retama raetam nodules.</title>
        <authorList>
            <person name="Bengaied R."/>
            <person name="Sbissi I."/>
            <person name="Huber K."/>
            <person name="Ghodbane F."/>
            <person name="Nouioui I."/>
            <person name="Tarhouni M."/>
            <person name="Gtari M."/>
        </authorList>
    </citation>
    <scope>NUCLEOTIDE SEQUENCE [LARGE SCALE GENOMIC DNA]</scope>
    <source>
        <strain evidence="1 2">IRAMC:0171</strain>
    </source>
</reference>
<dbReference type="EMBL" id="JAKREW010000007">
    <property type="protein sequence ID" value="MCG7505425.1"/>
    <property type="molecule type" value="Genomic_DNA"/>
</dbReference>